<comment type="function">
    <text evidence="6">Component of the membrane-associated retromer complex which is essential in endosome-to-Golgi retrograde transport.</text>
</comment>
<evidence type="ECO:0000313" key="10">
    <source>
        <dbReference type="EMBL" id="ODQ68423.1"/>
    </source>
</evidence>
<protein>
    <recommendedName>
        <fullName evidence="5 6">Vacuolar protein sorting-associated protein 17</fullName>
    </recommendedName>
</protein>
<dbReference type="Gene3D" id="3.30.1520.10">
    <property type="entry name" value="Phox-like domain"/>
    <property type="match status" value="1"/>
</dbReference>
<feature type="domain" description="PX" evidence="8">
    <location>
        <begin position="154"/>
        <end position="230"/>
    </location>
</feature>
<sequence length="573" mass="64082">MASSIPYMPDGFGPESNPFSQPYEDNNPLSEPVEGMLEPESETTPKNDKDHIENYESQGNDQPKTNDDGIESTTQGLSNVDLSDDTPISASKSKNVSAQSGIAKSPVAKPRNPISKYRLTTKITGIEQNNKKSNPIIKFDAYTNLPRFRTTTFREIRRTYNELKKFFEYLDGANPECFVPAVPPCVTSAGIGTEENDIKVKRNLQIWLDRITSNLILMRDEEMVHFIESDFGYFPVVRKRPPATGLKRKAMKQLSPPHDEVTELHEFRPIVKQIFVTGEETFAKLEKLSKVRRNAGLAMNDFGSRVKFFAGIESSPAMKNMWNKLSKIFITVGDIEAMKSTAEMASLGDGINMIAQDAYVAKEALTNRHLLMKELERAQIKTKECHKNATRIKSSANISPVKVDEAISELKEAASVEEDMTNKLRRVTDSMLLEKQTFSKYVELDMRSYLAEYTKRMIESERITLSAWESIRGDIRAPDLKGGLSRLGRESVPISTSLSHSISGGIQGTNGDNWSGTRATRVIEKTKDGLYTDRYAGVSKDEIPQDDIVNDRDDEPSTMDARNAASLLGGSTF</sequence>
<evidence type="ECO:0000256" key="1">
    <source>
        <dbReference type="ARBA" id="ARBA00022448"/>
    </source>
</evidence>
<dbReference type="Pfam" id="PF00787">
    <property type="entry name" value="PX"/>
    <property type="match status" value="1"/>
</dbReference>
<dbReference type="OrthoDB" id="9976382at2759"/>
<accession>A0A1E3PSL6</accession>
<feature type="region of interest" description="Disordered" evidence="7">
    <location>
        <begin position="542"/>
        <end position="573"/>
    </location>
</feature>
<dbReference type="STRING" id="857566.A0A1E3PSL6"/>
<dbReference type="PANTHER" id="PTHR47433">
    <property type="entry name" value="VACUOLAR PROTEIN SORTING-ASSOCIATED PROTEIN 17"/>
    <property type="match status" value="1"/>
</dbReference>
<dbReference type="InterPro" id="IPR036871">
    <property type="entry name" value="PX_dom_sf"/>
</dbReference>
<dbReference type="InterPro" id="IPR037907">
    <property type="entry name" value="Vps17_PX"/>
</dbReference>
<keyword evidence="3" id="KW-0175">Coiled coil</keyword>
<evidence type="ECO:0000313" key="11">
    <source>
        <dbReference type="Proteomes" id="UP000095009"/>
    </source>
</evidence>
<dbReference type="AlphaFoldDB" id="A0A1E3PSL6"/>
<evidence type="ECO:0000256" key="5">
    <source>
        <dbReference type="ARBA" id="ARBA00073022"/>
    </source>
</evidence>
<dbReference type="Proteomes" id="UP000095009">
    <property type="component" value="Unassembled WGS sequence"/>
</dbReference>
<evidence type="ECO:0000256" key="7">
    <source>
        <dbReference type="SAM" id="MobiDB-lite"/>
    </source>
</evidence>
<evidence type="ECO:0000256" key="4">
    <source>
        <dbReference type="ARBA" id="ARBA00060860"/>
    </source>
</evidence>
<gene>
    <name evidence="10" type="ORF">NADFUDRAFT_81390</name>
</gene>
<name>A0A1E3PSL6_9ASCO</name>
<feature type="compositionally biased region" description="Polar residues" evidence="7">
    <location>
        <begin position="17"/>
        <end position="29"/>
    </location>
</feature>
<keyword evidence="11" id="KW-1185">Reference proteome</keyword>
<comment type="similarity">
    <text evidence="4 6">Belongs to the VPS17 family.</text>
</comment>
<comment type="subunit">
    <text evidence="6">Component of the retromer complex.</text>
</comment>
<evidence type="ECO:0000256" key="6">
    <source>
        <dbReference type="PIRNR" id="PIRNR011791"/>
    </source>
</evidence>
<dbReference type="InterPro" id="IPR027267">
    <property type="entry name" value="AH/BAR_dom_sf"/>
</dbReference>
<dbReference type="FunFam" id="3.30.1520.10:FF:000034">
    <property type="entry name" value="Vacuolar protein sorting-associated protein 17"/>
    <property type="match status" value="1"/>
</dbReference>
<dbReference type="SUPFAM" id="SSF64268">
    <property type="entry name" value="PX domain"/>
    <property type="match status" value="1"/>
</dbReference>
<evidence type="ECO:0000256" key="3">
    <source>
        <dbReference type="ARBA" id="ARBA00023054"/>
    </source>
</evidence>
<dbReference type="InterPro" id="IPR015404">
    <property type="entry name" value="Vps5_C"/>
</dbReference>
<evidence type="ECO:0000259" key="8">
    <source>
        <dbReference type="Pfam" id="PF00787"/>
    </source>
</evidence>
<feature type="region of interest" description="Disordered" evidence="7">
    <location>
        <begin position="1"/>
        <end position="110"/>
    </location>
</feature>
<dbReference type="InterPro" id="IPR014461">
    <property type="entry name" value="Retromer_complex_Vps17"/>
</dbReference>
<feature type="compositionally biased region" description="Basic and acidic residues" evidence="7">
    <location>
        <begin position="43"/>
        <end position="54"/>
    </location>
</feature>
<evidence type="ECO:0000259" key="9">
    <source>
        <dbReference type="Pfam" id="PF09325"/>
    </source>
</evidence>
<dbReference type="GO" id="GO:0006886">
    <property type="term" value="P:intracellular protein transport"/>
    <property type="evidence" value="ECO:0007669"/>
    <property type="project" value="TreeGrafter"/>
</dbReference>
<dbReference type="PIRSF" id="PIRSF011791">
    <property type="entry name" value="Vps17"/>
    <property type="match status" value="1"/>
</dbReference>
<feature type="domain" description="Sorting nexin/Vps5-like C-terminal" evidence="9">
    <location>
        <begin position="285"/>
        <end position="471"/>
    </location>
</feature>
<dbReference type="Gene3D" id="1.20.1270.60">
    <property type="entry name" value="Arfaptin homology (AH) domain/BAR domain"/>
    <property type="match status" value="1"/>
</dbReference>
<keyword evidence="2 6" id="KW-0653">Protein transport</keyword>
<feature type="compositionally biased region" description="Polar residues" evidence="7">
    <location>
        <begin position="71"/>
        <end position="102"/>
    </location>
</feature>
<dbReference type="InterPro" id="IPR001683">
    <property type="entry name" value="PX_dom"/>
</dbReference>
<proteinExistence type="inferred from homology"/>
<reference evidence="10 11" key="1">
    <citation type="journal article" date="2016" name="Proc. Natl. Acad. Sci. U.S.A.">
        <title>Comparative genomics of biotechnologically important yeasts.</title>
        <authorList>
            <person name="Riley R."/>
            <person name="Haridas S."/>
            <person name="Wolfe K.H."/>
            <person name="Lopes M.R."/>
            <person name="Hittinger C.T."/>
            <person name="Goeker M."/>
            <person name="Salamov A.A."/>
            <person name="Wisecaver J.H."/>
            <person name="Long T.M."/>
            <person name="Calvey C.H."/>
            <person name="Aerts A.L."/>
            <person name="Barry K.W."/>
            <person name="Choi C."/>
            <person name="Clum A."/>
            <person name="Coughlan A.Y."/>
            <person name="Deshpande S."/>
            <person name="Douglass A.P."/>
            <person name="Hanson S.J."/>
            <person name="Klenk H.-P."/>
            <person name="LaButti K.M."/>
            <person name="Lapidus A."/>
            <person name="Lindquist E.A."/>
            <person name="Lipzen A.M."/>
            <person name="Meier-Kolthoff J.P."/>
            <person name="Ohm R.A."/>
            <person name="Otillar R.P."/>
            <person name="Pangilinan J.L."/>
            <person name="Peng Y."/>
            <person name="Rokas A."/>
            <person name="Rosa C.A."/>
            <person name="Scheuner C."/>
            <person name="Sibirny A.A."/>
            <person name="Slot J.C."/>
            <person name="Stielow J.B."/>
            <person name="Sun H."/>
            <person name="Kurtzman C.P."/>
            <person name="Blackwell M."/>
            <person name="Grigoriev I.V."/>
            <person name="Jeffries T.W."/>
        </authorList>
    </citation>
    <scope>NUCLEOTIDE SEQUENCE [LARGE SCALE GENOMIC DNA]</scope>
    <source>
        <strain evidence="10 11">DSM 6958</strain>
    </source>
</reference>
<evidence type="ECO:0000256" key="2">
    <source>
        <dbReference type="ARBA" id="ARBA00022927"/>
    </source>
</evidence>
<dbReference type="InterPro" id="IPR053055">
    <property type="entry name" value="VPS17"/>
</dbReference>
<dbReference type="GO" id="GO:0032266">
    <property type="term" value="F:phosphatidylinositol-3-phosphate binding"/>
    <property type="evidence" value="ECO:0007669"/>
    <property type="project" value="TreeGrafter"/>
</dbReference>
<dbReference type="PANTHER" id="PTHR47433:SF1">
    <property type="entry name" value="VACUOLAR PROTEIN SORTING-ASSOCIATED PROTEIN 17"/>
    <property type="match status" value="1"/>
</dbReference>
<organism evidence="10 11">
    <name type="scientific">Nadsonia fulvescens var. elongata DSM 6958</name>
    <dbReference type="NCBI Taxonomy" id="857566"/>
    <lineage>
        <taxon>Eukaryota</taxon>
        <taxon>Fungi</taxon>
        <taxon>Dikarya</taxon>
        <taxon>Ascomycota</taxon>
        <taxon>Saccharomycotina</taxon>
        <taxon>Dipodascomycetes</taxon>
        <taxon>Dipodascales</taxon>
        <taxon>Dipodascales incertae sedis</taxon>
        <taxon>Nadsonia</taxon>
    </lineage>
</organism>
<keyword evidence="1 6" id="KW-0813">Transport</keyword>
<dbReference type="GO" id="GO:0042147">
    <property type="term" value="P:retrograde transport, endosome to Golgi"/>
    <property type="evidence" value="ECO:0007669"/>
    <property type="project" value="InterPro"/>
</dbReference>
<dbReference type="GO" id="GO:0005768">
    <property type="term" value="C:endosome"/>
    <property type="evidence" value="ECO:0007669"/>
    <property type="project" value="TreeGrafter"/>
</dbReference>
<dbReference type="EMBL" id="KV454406">
    <property type="protein sequence ID" value="ODQ68423.1"/>
    <property type="molecule type" value="Genomic_DNA"/>
</dbReference>
<dbReference type="Pfam" id="PF09325">
    <property type="entry name" value="Vps5"/>
    <property type="match status" value="1"/>
</dbReference>
<dbReference type="GO" id="GO:0030905">
    <property type="term" value="C:retromer, tubulation complex"/>
    <property type="evidence" value="ECO:0007669"/>
    <property type="project" value="TreeGrafter"/>
</dbReference>
<dbReference type="GO" id="GO:0005829">
    <property type="term" value="C:cytosol"/>
    <property type="evidence" value="ECO:0007669"/>
    <property type="project" value="GOC"/>
</dbReference>
<dbReference type="CDD" id="cd06891">
    <property type="entry name" value="PX_Vps17p"/>
    <property type="match status" value="1"/>
</dbReference>